<evidence type="ECO:0000256" key="1">
    <source>
        <dbReference type="SAM" id="MobiDB-lite"/>
    </source>
</evidence>
<feature type="region of interest" description="Disordered" evidence="1">
    <location>
        <begin position="72"/>
        <end position="98"/>
    </location>
</feature>
<reference evidence="3" key="1">
    <citation type="submission" date="2017-11" db="EMBL/GenBank/DDBJ databases">
        <authorList>
            <person name="Lima N.C."/>
            <person name="Parody-Merino A.M."/>
            <person name="Battley P.F."/>
            <person name="Fidler A.E."/>
            <person name="Prosdocimi F."/>
        </authorList>
    </citation>
    <scope>NUCLEOTIDE SEQUENCE [LARGE SCALE GENOMIC DNA]</scope>
</reference>
<sequence>MLEAGWWPKLFAHMKAGDVKLWIDVFMKGSVLTVDIMLSKADRNEDEEACPCGCESQQNFVSLDREVALHGRDDQQGLPSASGTCDSHSGRATVPSSKCSLVSGETPFIRDTPPHTPRRCSRTSRHVSVIATYFITRC</sequence>
<accession>A0A2I0UMH7</accession>
<dbReference type="EMBL" id="KZ505683">
    <property type="protein sequence ID" value="PKU47249.1"/>
    <property type="molecule type" value="Genomic_DNA"/>
</dbReference>
<evidence type="ECO:0000313" key="3">
    <source>
        <dbReference type="Proteomes" id="UP000233556"/>
    </source>
</evidence>
<organism evidence="2 3">
    <name type="scientific">Limosa lapponica baueri</name>
    <dbReference type="NCBI Taxonomy" id="1758121"/>
    <lineage>
        <taxon>Eukaryota</taxon>
        <taxon>Metazoa</taxon>
        <taxon>Chordata</taxon>
        <taxon>Craniata</taxon>
        <taxon>Vertebrata</taxon>
        <taxon>Euteleostomi</taxon>
        <taxon>Archelosauria</taxon>
        <taxon>Archosauria</taxon>
        <taxon>Dinosauria</taxon>
        <taxon>Saurischia</taxon>
        <taxon>Theropoda</taxon>
        <taxon>Coelurosauria</taxon>
        <taxon>Aves</taxon>
        <taxon>Neognathae</taxon>
        <taxon>Neoaves</taxon>
        <taxon>Charadriiformes</taxon>
        <taxon>Scolopacidae</taxon>
        <taxon>Limosa</taxon>
    </lineage>
</organism>
<keyword evidence="3" id="KW-1185">Reference proteome</keyword>
<protein>
    <submittedName>
        <fullName evidence="2">Uncharacterized protein</fullName>
    </submittedName>
</protein>
<reference evidence="3" key="2">
    <citation type="submission" date="2017-12" db="EMBL/GenBank/DDBJ databases">
        <title>Genome sequence of the Bar-tailed Godwit (Limosa lapponica baueri).</title>
        <authorList>
            <person name="Lima N.C.B."/>
            <person name="Parody-Merino A.M."/>
            <person name="Battley P.F."/>
            <person name="Fidler A.E."/>
            <person name="Prosdocimi F."/>
        </authorList>
    </citation>
    <scope>NUCLEOTIDE SEQUENCE [LARGE SCALE GENOMIC DNA]</scope>
</reference>
<evidence type="ECO:0000313" key="2">
    <source>
        <dbReference type="EMBL" id="PKU47249.1"/>
    </source>
</evidence>
<dbReference type="AlphaFoldDB" id="A0A2I0UMH7"/>
<feature type="compositionally biased region" description="Polar residues" evidence="1">
    <location>
        <begin position="77"/>
        <end position="87"/>
    </location>
</feature>
<dbReference type="Proteomes" id="UP000233556">
    <property type="component" value="Unassembled WGS sequence"/>
</dbReference>
<proteinExistence type="predicted"/>
<name>A0A2I0UMH7_LIMLA</name>
<gene>
    <name evidence="2" type="ORF">llap_2425</name>
</gene>